<dbReference type="AlphaFoldDB" id="A0A2M7QDH1"/>
<gene>
    <name evidence="5" type="ORF">COY90_03990</name>
</gene>
<evidence type="ECO:0000256" key="1">
    <source>
        <dbReference type="SAM" id="MobiDB-lite"/>
    </source>
</evidence>
<feature type="domain" description="DUF2207" evidence="3">
    <location>
        <begin position="29"/>
        <end position="182"/>
    </location>
</feature>
<dbReference type="EMBL" id="PFLF01000085">
    <property type="protein sequence ID" value="PIY68812.1"/>
    <property type="molecule type" value="Genomic_DNA"/>
</dbReference>
<evidence type="ECO:0000259" key="3">
    <source>
        <dbReference type="Pfam" id="PF09972"/>
    </source>
</evidence>
<dbReference type="Pfam" id="PF09972">
    <property type="entry name" value="DUF2207"/>
    <property type="match status" value="1"/>
</dbReference>
<feature type="region of interest" description="Disordered" evidence="1">
    <location>
        <begin position="540"/>
        <end position="564"/>
    </location>
</feature>
<keyword evidence="2" id="KW-0812">Transmembrane</keyword>
<protein>
    <recommendedName>
        <fullName evidence="7">DUF2207 domain-containing protein</fullName>
    </recommendedName>
</protein>
<dbReference type="Proteomes" id="UP000230108">
    <property type="component" value="Unassembled WGS sequence"/>
</dbReference>
<comment type="caution">
    <text evidence="5">The sequence shown here is derived from an EMBL/GenBank/DDBJ whole genome shotgun (WGS) entry which is preliminary data.</text>
</comment>
<feature type="compositionally biased region" description="Gly residues" evidence="1">
    <location>
        <begin position="547"/>
        <end position="564"/>
    </location>
</feature>
<feature type="domain" description="Predicted membrane protein YciQ-like C-terminal" evidence="4">
    <location>
        <begin position="283"/>
        <end position="431"/>
    </location>
</feature>
<dbReference type="InterPro" id="IPR048389">
    <property type="entry name" value="YciQ-like_C"/>
</dbReference>
<evidence type="ECO:0000313" key="5">
    <source>
        <dbReference type="EMBL" id="PIY68812.1"/>
    </source>
</evidence>
<dbReference type="InterPro" id="IPR018702">
    <property type="entry name" value="DUF2207"/>
</dbReference>
<name>A0A2M7QDH1_9BACT</name>
<feature type="transmembrane region" description="Helical" evidence="2">
    <location>
        <begin position="242"/>
        <end position="268"/>
    </location>
</feature>
<evidence type="ECO:0000259" key="4">
    <source>
        <dbReference type="Pfam" id="PF20990"/>
    </source>
</evidence>
<proteinExistence type="predicted"/>
<evidence type="ECO:0008006" key="7">
    <source>
        <dbReference type="Google" id="ProtNLM"/>
    </source>
</evidence>
<keyword evidence="2" id="KW-0472">Membrane</keyword>
<evidence type="ECO:0000313" key="6">
    <source>
        <dbReference type="Proteomes" id="UP000230108"/>
    </source>
</evidence>
<reference evidence="6" key="1">
    <citation type="submission" date="2017-09" db="EMBL/GenBank/DDBJ databases">
        <title>Depth-based differentiation of microbial function through sediment-hosted aquifers and enrichment of novel symbionts in the deep terrestrial subsurface.</title>
        <authorList>
            <person name="Probst A.J."/>
            <person name="Ladd B."/>
            <person name="Jarett J.K."/>
            <person name="Geller-Mcgrath D.E."/>
            <person name="Sieber C.M.K."/>
            <person name="Emerson J.B."/>
            <person name="Anantharaman K."/>
            <person name="Thomas B.C."/>
            <person name="Malmstrom R."/>
            <person name="Stieglmeier M."/>
            <person name="Klingl A."/>
            <person name="Woyke T."/>
            <person name="Ryan C.M."/>
            <person name="Banfield J.F."/>
        </authorList>
    </citation>
    <scope>NUCLEOTIDE SEQUENCE [LARGE SCALE GENOMIC DNA]</scope>
</reference>
<accession>A0A2M7QDH1</accession>
<feature type="transmembrane region" description="Helical" evidence="2">
    <location>
        <begin position="409"/>
        <end position="432"/>
    </location>
</feature>
<evidence type="ECO:0000256" key="2">
    <source>
        <dbReference type="SAM" id="Phobius"/>
    </source>
</evidence>
<sequence length="564" mass="62579">MKKNLFLSIFFSFCFIFLIPSIIQAQAEEIKSFNTTVRVNTDATINVEEKIVYDFGDLEKHGIFRDIPYITVNADGKRYKMDIGQISVTKEDGTPYSFSTSTVNDDLRVKIGDANVLITGVNTYLIQYTVGGALTYYSDHDELYWNMTGDKWDVPIGESSFDVVLPTLIAKDSIQMKCFTGSHGQSSSDCSYKTGSAVSGKSSVSLGAKQGLTGVVGFPKGVVAVLESQEVVRFEDTLSGKILLFLLGVLVFVWYIGLPLGIPIYWWFFGRDPKALIGEVRAWYDPPSAKDGRRLTPSETGVLVDESVDTRDIFACVIDLARRGYLKIVEEKKGSFCFVKQKESMNDATLQKFEKELLDRFFGETKGEDKVYLKTKNLSTPVEKVKDILYTTMTSTGFFPSNPNTVRTIWYAVAGVAFFTGNILLTVVAFIFGRVMPRKTVYGAGQANIGKSLKNFLKSQERQLEFQAKNQQFFEKLLPFAVAFGVEKVWAERFKDINMRNPDWYQGYDNRSFTSAYLISSMHSSFNSFNTSVTPVRSSTGHSSGFSSGGFSGGGGGGGGGGSW</sequence>
<keyword evidence="2" id="KW-1133">Transmembrane helix</keyword>
<dbReference type="Pfam" id="PF20990">
    <property type="entry name" value="DUF2207_C"/>
    <property type="match status" value="1"/>
</dbReference>
<organism evidence="5 6">
    <name type="scientific">Candidatus Roizmanbacteria bacterium CG_4_10_14_0_8_um_filter_39_9</name>
    <dbReference type="NCBI Taxonomy" id="1974829"/>
    <lineage>
        <taxon>Bacteria</taxon>
        <taxon>Candidatus Roizmaniibacteriota</taxon>
    </lineage>
</organism>